<sequence>MTATPTVADVAAEAEFQLLAARDHLVWLAGLASAIRLSHLHEGGRNVEALAGLAKFLDDTGFSGVDSAIEDFRKISNDRAAPQKPTPRNRGAGGAAC</sequence>
<accession>A0ABV0DGX8</accession>
<evidence type="ECO:0000313" key="3">
    <source>
        <dbReference type="Proteomes" id="UP001424532"/>
    </source>
</evidence>
<organism evidence="2 3">
    <name type="scientific">Pseudomonas sichuanensis</name>
    <dbReference type="NCBI Taxonomy" id="2213015"/>
    <lineage>
        <taxon>Bacteria</taxon>
        <taxon>Pseudomonadati</taxon>
        <taxon>Pseudomonadota</taxon>
        <taxon>Gammaproteobacteria</taxon>
        <taxon>Pseudomonadales</taxon>
        <taxon>Pseudomonadaceae</taxon>
        <taxon>Pseudomonas</taxon>
    </lineage>
</organism>
<feature type="region of interest" description="Disordered" evidence="1">
    <location>
        <begin position="76"/>
        <end position="97"/>
    </location>
</feature>
<dbReference type="EMBL" id="JBDLYL010000015">
    <property type="protein sequence ID" value="MEN8641083.1"/>
    <property type="molecule type" value="Genomic_DNA"/>
</dbReference>
<gene>
    <name evidence="2" type="ORF">ABFE88_15660</name>
</gene>
<proteinExistence type="predicted"/>
<name>A0ABV0DGX8_9PSED</name>
<dbReference type="RefSeq" id="WP_346647865.1">
    <property type="nucleotide sequence ID" value="NZ_JBDLYL010000015.1"/>
</dbReference>
<protein>
    <submittedName>
        <fullName evidence="2">Uncharacterized protein</fullName>
    </submittedName>
</protein>
<dbReference type="Proteomes" id="UP001424532">
    <property type="component" value="Unassembled WGS sequence"/>
</dbReference>
<evidence type="ECO:0000313" key="2">
    <source>
        <dbReference type="EMBL" id="MEN8641083.1"/>
    </source>
</evidence>
<comment type="caution">
    <text evidence="2">The sequence shown here is derived from an EMBL/GenBank/DDBJ whole genome shotgun (WGS) entry which is preliminary data.</text>
</comment>
<reference evidence="2 3" key="1">
    <citation type="submission" date="2024-05" db="EMBL/GenBank/DDBJ databases">
        <title>Sequence of Lycoming College course isolates.</title>
        <authorList>
            <person name="Reigle C.A."/>
            <person name="Newman J.D."/>
        </authorList>
    </citation>
    <scope>NUCLEOTIDE SEQUENCE [LARGE SCALE GENOMIC DNA]</scope>
    <source>
        <strain evidence="2 3">CAR-09</strain>
    </source>
</reference>
<evidence type="ECO:0000256" key="1">
    <source>
        <dbReference type="SAM" id="MobiDB-lite"/>
    </source>
</evidence>
<keyword evidence="3" id="KW-1185">Reference proteome</keyword>